<reference evidence="1 2" key="1">
    <citation type="journal article" date="2024" name="Int. J. Syst. Evol. Microbiol.">
        <title>Microbacterium memoriense sp. nov., a member of the Actinomycetota from marine beach sediment of the north coast of Portugal.</title>
        <authorList>
            <person name="Santos J.D.N.D."/>
            <person name="Klimek D."/>
            <person name="Calusinska M."/>
            <person name="Lobo-da-Cunha A."/>
            <person name="Catita J."/>
            <person name="Goncalves H."/>
            <person name="Gonzalez I."/>
            <person name="Lage O.M."/>
        </authorList>
    </citation>
    <scope>NUCLEOTIDE SEQUENCE [LARGE SCALE GENOMIC DNA]</scope>
    <source>
        <strain evidence="1 2">PMIC_1C1B</strain>
    </source>
</reference>
<comment type="caution">
    <text evidence="1">The sequence shown here is derived from an EMBL/GenBank/DDBJ whole genome shotgun (WGS) entry which is preliminary data.</text>
</comment>
<name>A0ABT2PFZ5_9MICO</name>
<organism evidence="1 2">
    <name type="scientific">Microbacterium memoriense</name>
    <dbReference type="NCBI Taxonomy" id="2978350"/>
    <lineage>
        <taxon>Bacteria</taxon>
        <taxon>Bacillati</taxon>
        <taxon>Actinomycetota</taxon>
        <taxon>Actinomycetes</taxon>
        <taxon>Micrococcales</taxon>
        <taxon>Microbacteriaceae</taxon>
        <taxon>Microbacterium</taxon>
    </lineage>
</organism>
<accession>A0ABT2PFZ5</accession>
<gene>
    <name evidence="1" type="ORF">N4R40_09870</name>
</gene>
<protein>
    <submittedName>
        <fullName evidence="1">Uncharacterized protein</fullName>
    </submittedName>
</protein>
<proteinExistence type="predicted"/>
<evidence type="ECO:0000313" key="2">
    <source>
        <dbReference type="Proteomes" id="UP001300496"/>
    </source>
</evidence>
<dbReference type="Proteomes" id="UP001300496">
    <property type="component" value="Unassembled WGS sequence"/>
</dbReference>
<sequence>MDPHDEDTSLSAMRSLDPAAGTEAPAHLRSHVTGIPDNAARSSVHAGRSRWLAPAAAAAALVVGLGGGYLAGSRGDAAPSAAATATPSGTPITVAVGSAEEPAPPVSLGGAGRSGAGDAGLLGGQEATANSATADAAVSPWHYSNGRRFIVPPFDQTPSMSAVYALDGRAQYSAPDAERIAAALGLDGTAHQDQPEQGWIVGDRQGNGPRLWLSPTGAGDVNFSGGIADPHSECWAAIGPKYGVDTGTDMTEDDWKAFDAETKQCLADTPMPTEQQARDALSLFLSATGVDELQTQVTVTPEEQGRTISASAARVVAENATVVTSTITVSAKGFLYGYGPTATIVSLGNYDIVSPAEAAARLNDPVFAPAYASTMASEVDYEQFDDPATEPPAVPAAGALVPWGITEFEIVSARLGLAQMTSIDDERFLAPAYEFTDTEGNVWSVLALAEREIDPVGGGASYGWGGFVY</sequence>
<dbReference type="RefSeq" id="WP_261607204.1">
    <property type="nucleotide sequence ID" value="NZ_JAODOR010000011.1"/>
</dbReference>
<dbReference type="EMBL" id="JAODOR010000011">
    <property type="protein sequence ID" value="MCT9002669.1"/>
    <property type="molecule type" value="Genomic_DNA"/>
</dbReference>
<keyword evidence="2" id="KW-1185">Reference proteome</keyword>
<evidence type="ECO:0000313" key="1">
    <source>
        <dbReference type="EMBL" id="MCT9002669.1"/>
    </source>
</evidence>